<feature type="region of interest" description="Disordered" evidence="4">
    <location>
        <begin position="144"/>
        <end position="164"/>
    </location>
</feature>
<dbReference type="EMBL" id="JALBUU010000004">
    <property type="protein sequence ID" value="MCI0752958.1"/>
    <property type="molecule type" value="Genomic_DNA"/>
</dbReference>
<accession>A0ABS9W0Y5</accession>
<dbReference type="Pfam" id="PF12833">
    <property type="entry name" value="HTH_18"/>
    <property type="match status" value="1"/>
</dbReference>
<feature type="domain" description="HTH araC/xylS-type" evidence="5">
    <location>
        <begin position="45"/>
        <end position="142"/>
    </location>
</feature>
<reference evidence="6 7" key="1">
    <citation type="submission" date="2022-03" db="EMBL/GenBank/DDBJ databases">
        <title>Complete genome analysis of Roseomonas KG 17.1 : a prolific producer of plant growth promoters.</title>
        <authorList>
            <person name="Saadouli I."/>
            <person name="Najjari A."/>
            <person name="Mosbah A."/>
            <person name="Ouzari H.I."/>
        </authorList>
    </citation>
    <scope>NUCLEOTIDE SEQUENCE [LARGE SCALE GENOMIC DNA]</scope>
    <source>
        <strain evidence="6 7">KG17-1</strain>
    </source>
</reference>
<dbReference type="InterPro" id="IPR009057">
    <property type="entry name" value="Homeodomain-like_sf"/>
</dbReference>
<organism evidence="6 7">
    <name type="scientific">Teichococcus vastitatis</name>
    <dbReference type="NCBI Taxonomy" id="2307076"/>
    <lineage>
        <taxon>Bacteria</taxon>
        <taxon>Pseudomonadati</taxon>
        <taxon>Pseudomonadota</taxon>
        <taxon>Alphaproteobacteria</taxon>
        <taxon>Acetobacterales</taxon>
        <taxon>Roseomonadaceae</taxon>
        <taxon>Roseomonas</taxon>
    </lineage>
</organism>
<feature type="compositionally biased region" description="Pro residues" evidence="4">
    <location>
        <begin position="150"/>
        <end position="164"/>
    </location>
</feature>
<dbReference type="PROSITE" id="PS01124">
    <property type="entry name" value="HTH_ARAC_FAMILY_2"/>
    <property type="match status" value="1"/>
</dbReference>
<dbReference type="InterPro" id="IPR018060">
    <property type="entry name" value="HTH_AraC"/>
</dbReference>
<gene>
    <name evidence="6" type="ORF">MON41_04175</name>
</gene>
<dbReference type="Gene3D" id="1.10.10.60">
    <property type="entry name" value="Homeodomain-like"/>
    <property type="match status" value="2"/>
</dbReference>
<comment type="caution">
    <text evidence="6">The sequence shown here is derived from an EMBL/GenBank/DDBJ whole genome shotgun (WGS) entry which is preliminary data.</text>
</comment>
<evidence type="ECO:0000313" key="7">
    <source>
        <dbReference type="Proteomes" id="UP001201985"/>
    </source>
</evidence>
<evidence type="ECO:0000256" key="2">
    <source>
        <dbReference type="ARBA" id="ARBA00023125"/>
    </source>
</evidence>
<evidence type="ECO:0000256" key="3">
    <source>
        <dbReference type="ARBA" id="ARBA00023163"/>
    </source>
</evidence>
<dbReference type="InterPro" id="IPR050204">
    <property type="entry name" value="AraC_XylS_family_regulators"/>
</dbReference>
<proteinExistence type="predicted"/>
<keyword evidence="7" id="KW-1185">Reference proteome</keyword>
<keyword evidence="3" id="KW-0804">Transcription</keyword>
<evidence type="ECO:0000313" key="6">
    <source>
        <dbReference type="EMBL" id="MCI0752958.1"/>
    </source>
</evidence>
<sequence length="164" mass="18193">MPHISSTVIATRADPAPAFMDPVRLPRVSPRSAPRLQGGPSPAIRRVVAFMELHFAERLTLPQLAERCQLSMHRFATVFRRQVGIPPHQYLCRVRARHARQLLHQGLSPAEAAAAAGFFDQSHLSRHFRRQFGISPARFAAACRAAQPRRTPPPSRPHPAGLPA</sequence>
<evidence type="ECO:0000256" key="4">
    <source>
        <dbReference type="SAM" id="MobiDB-lite"/>
    </source>
</evidence>
<dbReference type="SMART" id="SM00342">
    <property type="entry name" value="HTH_ARAC"/>
    <property type="match status" value="1"/>
</dbReference>
<evidence type="ECO:0000259" key="5">
    <source>
        <dbReference type="PROSITE" id="PS01124"/>
    </source>
</evidence>
<dbReference type="SUPFAM" id="SSF46689">
    <property type="entry name" value="Homeodomain-like"/>
    <property type="match status" value="2"/>
</dbReference>
<dbReference type="Proteomes" id="UP001201985">
    <property type="component" value="Unassembled WGS sequence"/>
</dbReference>
<evidence type="ECO:0000256" key="1">
    <source>
        <dbReference type="ARBA" id="ARBA00023015"/>
    </source>
</evidence>
<name>A0ABS9W0Y5_9PROT</name>
<dbReference type="PANTHER" id="PTHR46796">
    <property type="entry name" value="HTH-TYPE TRANSCRIPTIONAL ACTIVATOR RHAS-RELATED"/>
    <property type="match status" value="1"/>
</dbReference>
<keyword evidence="2" id="KW-0238">DNA-binding</keyword>
<dbReference type="RefSeq" id="WP_162306196.1">
    <property type="nucleotide sequence ID" value="NZ_JALBUU010000004.1"/>
</dbReference>
<protein>
    <submittedName>
        <fullName evidence="6">Helix-turn-helix domain-containing protein</fullName>
    </submittedName>
</protein>
<keyword evidence="1" id="KW-0805">Transcription regulation</keyword>